<name>A0A061RKS7_9CHLO</name>
<evidence type="ECO:0000256" key="1">
    <source>
        <dbReference type="SAM" id="MobiDB-lite"/>
    </source>
</evidence>
<sequence>MPTGTAHGLRLRIADRIEGRCPKWRTPQRQQRPQRRHALRGSLCQREISHGCKLCARVLVDDIESPLGGVAVVLVLGREHFHEVPLVLARLLARACFRIADPRGTARRSAGCPAPAPWGLGGGEHRQDHRLRRGDEPCEAQVPRLSDPPCGAEACQPRMHLPAG</sequence>
<organism evidence="2">
    <name type="scientific">Tetraselmis sp. GSL018</name>
    <dbReference type="NCBI Taxonomy" id="582737"/>
    <lineage>
        <taxon>Eukaryota</taxon>
        <taxon>Viridiplantae</taxon>
        <taxon>Chlorophyta</taxon>
        <taxon>core chlorophytes</taxon>
        <taxon>Chlorodendrophyceae</taxon>
        <taxon>Chlorodendrales</taxon>
        <taxon>Chlorodendraceae</taxon>
        <taxon>Tetraselmis</taxon>
    </lineage>
</organism>
<feature type="region of interest" description="Disordered" evidence="1">
    <location>
        <begin position="108"/>
        <end position="133"/>
    </location>
</feature>
<evidence type="ECO:0000313" key="2">
    <source>
        <dbReference type="EMBL" id="JAC71369.1"/>
    </source>
</evidence>
<proteinExistence type="predicted"/>
<reference evidence="2" key="1">
    <citation type="submission" date="2014-05" db="EMBL/GenBank/DDBJ databases">
        <title>The transcriptome of the halophilic microalga Tetraselmis sp. GSL018 isolated from the Great Salt Lake, Utah.</title>
        <authorList>
            <person name="Jinkerson R.E."/>
            <person name="D'Adamo S."/>
            <person name="Posewitz M.C."/>
        </authorList>
    </citation>
    <scope>NUCLEOTIDE SEQUENCE</scope>
    <source>
        <strain evidence="2">GSL018</strain>
    </source>
</reference>
<dbReference type="AlphaFoldDB" id="A0A061RKS7"/>
<gene>
    <name evidence="2" type="ORF">TSPGSL018_2082</name>
</gene>
<accession>A0A061RKS7</accession>
<dbReference type="EMBL" id="GBEZ01014729">
    <property type="protein sequence ID" value="JAC71369.1"/>
    <property type="molecule type" value="Transcribed_RNA"/>
</dbReference>
<protein>
    <submittedName>
        <fullName evidence="2">Uncharacterized protein</fullName>
    </submittedName>
</protein>